<evidence type="ECO:0000313" key="1">
    <source>
        <dbReference type="EMBL" id="CAH1965198.1"/>
    </source>
</evidence>
<sequence length="77" mass="9241">MVEDNNLGCEVSSSFRWVAFRISSYITTTQFLYRDVLDIETYIVSRHSLLQSFMVHFNRLYFSGDVRWGKDHNHTRF</sequence>
<comment type="caution">
    <text evidence="1">The sequence shown here is derived from an EMBL/GenBank/DDBJ whole genome shotgun (WGS) entry which is preliminary data.</text>
</comment>
<evidence type="ECO:0000313" key="2">
    <source>
        <dbReference type="Proteomes" id="UP001152888"/>
    </source>
</evidence>
<dbReference type="Proteomes" id="UP001152888">
    <property type="component" value="Unassembled WGS sequence"/>
</dbReference>
<dbReference type="AlphaFoldDB" id="A0A9P0P1N6"/>
<dbReference type="EMBL" id="CAKOFQ010006722">
    <property type="protein sequence ID" value="CAH1965198.1"/>
    <property type="molecule type" value="Genomic_DNA"/>
</dbReference>
<proteinExistence type="predicted"/>
<organism evidence="1 2">
    <name type="scientific">Acanthoscelides obtectus</name>
    <name type="common">Bean weevil</name>
    <name type="synonym">Bruchus obtectus</name>
    <dbReference type="NCBI Taxonomy" id="200917"/>
    <lineage>
        <taxon>Eukaryota</taxon>
        <taxon>Metazoa</taxon>
        <taxon>Ecdysozoa</taxon>
        <taxon>Arthropoda</taxon>
        <taxon>Hexapoda</taxon>
        <taxon>Insecta</taxon>
        <taxon>Pterygota</taxon>
        <taxon>Neoptera</taxon>
        <taxon>Endopterygota</taxon>
        <taxon>Coleoptera</taxon>
        <taxon>Polyphaga</taxon>
        <taxon>Cucujiformia</taxon>
        <taxon>Chrysomeloidea</taxon>
        <taxon>Chrysomelidae</taxon>
        <taxon>Bruchinae</taxon>
        <taxon>Bruchini</taxon>
        <taxon>Acanthoscelides</taxon>
    </lineage>
</organism>
<gene>
    <name evidence="1" type="ORF">ACAOBT_LOCUS6211</name>
</gene>
<keyword evidence="2" id="KW-1185">Reference proteome</keyword>
<dbReference type="OrthoDB" id="8052573at2759"/>
<protein>
    <submittedName>
        <fullName evidence="1">Uncharacterized protein</fullName>
    </submittedName>
</protein>
<accession>A0A9P0P1N6</accession>
<name>A0A9P0P1N6_ACAOB</name>
<reference evidence="1" key="1">
    <citation type="submission" date="2022-03" db="EMBL/GenBank/DDBJ databases">
        <authorList>
            <person name="Sayadi A."/>
        </authorList>
    </citation>
    <scope>NUCLEOTIDE SEQUENCE</scope>
</reference>